<name>A0A397SIL2_9GLOM</name>
<dbReference type="GO" id="GO:0000439">
    <property type="term" value="C:transcription factor TFIIH core complex"/>
    <property type="evidence" value="ECO:0007669"/>
    <property type="project" value="UniProtKB-UniRule"/>
</dbReference>
<comment type="subunit">
    <text evidence="1">Component of the 7-subunit TFIIH core complex.</text>
</comment>
<dbReference type="Gene3D" id="3.30.70.1220">
    <property type="entry name" value="TFB5-like"/>
    <property type="match status" value="1"/>
</dbReference>
<keyword evidence="1" id="KW-0539">Nucleus</keyword>
<dbReference type="InterPro" id="IPR009400">
    <property type="entry name" value="TFIIH_TTDA/Tfb5"/>
</dbReference>
<keyword evidence="2" id="KW-0175">Coiled coil</keyword>
<dbReference type="EMBL" id="QKYT01000540">
    <property type="protein sequence ID" value="RIA83817.1"/>
    <property type="molecule type" value="Genomic_DNA"/>
</dbReference>
<organism evidence="3 4">
    <name type="scientific">Glomus cerebriforme</name>
    <dbReference type="NCBI Taxonomy" id="658196"/>
    <lineage>
        <taxon>Eukaryota</taxon>
        <taxon>Fungi</taxon>
        <taxon>Fungi incertae sedis</taxon>
        <taxon>Mucoromycota</taxon>
        <taxon>Glomeromycotina</taxon>
        <taxon>Glomeromycetes</taxon>
        <taxon>Glomerales</taxon>
        <taxon>Glomeraceae</taxon>
        <taxon>Glomus</taxon>
    </lineage>
</organism>
<evidence type="ECO:0000313" key="3">
    <source>
        <dbReference type="EMBL" id="RIA83817.1"/>
    </source>
</evidence>
<feature type="coiled-coil region" evidence="2">
    <location>
        <begin position="39"/>
        <end position="73"/>
    </location>
</feature>
<dbReference type="SUPFAM" id="SSF142897">
    <property type="entry name" value="TFB5-like"/>
    <property type="match status" value="1"/>
</dbReference>
<dbReference type="SMART" id="SM01395">
    <property type="entry name" value="Tbf5"/>
    <property type="match status" value="1"/>
</dbReference>
<evidence type="ECO:0000256" key="2">
    <source>
        <dbReference type="SAM" id="Coils"/>
    </source>
</evidence>
<dbReference type="Pfam" id="PF06331">
    <property type="entry name" value="Tfb5"/>
    <property type="match status" value="1"/>
</dbReference>
<proteinExistence type="inferred from homology"/>
<dbReference type="AlphaFoldDB" id="A0A397SIL2"/>
<dbReference type="OrthoDB" id="354at2759"/>
<evidence type="ECO:0000256" key="1">
    <source>
        <dbReference type="RuleBase" id="RU368032"/>
    </source>
</evidence>
<keyword evidence="1" id="KW-0804">Transcription</keyword>
<keyword evidence="4" id="KW-1185">Reference proteome</keyword>
<dbReference type="GO" id="GO:0006367">
    <property type="term" value="P:transcription initiation at RNA polymerase II promoter"/>
    <property type="evidence" value="ECO:0007669"/>
    <property type="project" value="UniProtKB-UniRule"/>
</dbReference>
<dbReference type="InterPro" id="IPR035935">
    <property type="entry name" value="TFB5-like_sf"/>
</dbReference>
<keyword evidence="1" id="KW-0234">DNA repair</keyword>
<keyword evidence="1" id="KW-0227">DNA damage</keyword>
<sequence>MVRAVVGTHIKCFDKAIKQVLLLLNEKMNFIIEEDGLDIIIKRDQFEEVKKELERILEENQQATNVIAKATDDY</sequence>
<keyword evidence="1" id="KW-0805">Transcription regulation</keyword>
<gene>
    <name evidence="3" type="ORF">C1645_880296</name>
</gene>
<comment type="subcellular location">
    <subcellularLocation>
        <location evidence="1">Nucleus</location>
    </subcellularLocation>
</comment>
<reference evidence="3 4" key="1">
    <citation type="submission" date="2018-06" db="EMBL/GenBank/DDBJ databases">
        <title>Comparative genomics reveals the genomic features of Rhizophagus irregularis, R. cerebriforme, R. diaphanum and Gigaspora rosea, and their symbiotic lifestyle signature.</title>
        <authorList>
            <person name="Morin E."/>
            <person name="San Clemente H."/>
            <person name="Chen E.C.H."/>
            <person name="De La Providencia I."/>
            <person name="Hainaut M."/>
            <person name="Kuo A."/>
            <person name="Kohler A."/>
            <person name="Murat C."/>
            <person name="Tang N."/>
            <person name="Roy S."/>
            <person name="Loubradou J."/>
            <person name="Henrissat B."/>
            <person name="Grigoriev I.V."/>
            <person name="Corradi N."/>
            <person name="Roux C."/>
            <person name="Martin F.M."/>
        </authorList>
    </citation>
    <scope>NUCLEOTIDE SEQUENCE [LARGE SCALE GENOMIC DNA]</scope>
    <source>
        <strain evidence="3 4">DAOM 227022</strain>
    </source>
</reference>
<comment type="caution">
    <text evidence="3">The sequence shown here is derived from an EMBL/GenBank/DDBJ whole genome shotgun (WGS) entry which is preliminary data.</text>
</comment>
<evidence type="ECO:0000313" key="4">
    <source>
        <dbReference type="Proteomes" id="UP000265703"/>
    </source>
</evidence>
<protein>
    <recommendedName>
        <fullName evidence="1">General transcription and DNA repair factor IIH subunit TFB5</fullName>
    </recommendedName>
</protein>
<comment type="function">
    <text evidence="1">In NER, TFIIH acts by opening DNA around the lesion to allow the excision of the damaged oligonucleotide and its replacement by a new DNA fragment. In transcription, TFIIH has an essential role in transcription initiation. When the pre-initiation complex (PIC) has been established, TFIIH is required for promoter opening and promoter escape.</text>
</comment>
<dbReference type="Proteomes" id="UP000265703">
    <property type="component" value="Unassembled WGS sequence"/>
</dbReference>
<dbReference type="GO" id="GO:0006289">
    <property type="term" value="P:nucleotide-excision repair"/>
    <property type="evidence" value="ECO:0007669"/>
    <property type="project" value="InterPro"/>
</dbReference>
<accession>A0A397SIL2</accession>
<comment type="similarity">
    <text evidence="1">Belongs to the TFB5 family.</text>
</comment>